<dbReference type="PRINTS" id="PR00081">
    <property type="entry name" value="GDHRDH"/>
</dbReference>
<evidence type="ECO:0000313" key="3">
    <source>
        <dbReference type="EMBL" id="MDY0409738.1"/>
    </source>
</evidence>
<dbReference type="EC" id="1.1.1.100" evidence="3"/>
<dbReference type="Pfam" id="PF13561">
    <property type="entry name" value="adh_short_C2"/>
    <property type="match status" value="1"/>
</dbReference>
<organism evidence="3 4">
    <name type="scientific">Paracerasibacillus soli</name>
    <dbReference type="NCBI Taxonomy" id="480284"/>
    <lineage>
        <taxon>Bacteria</taxon>
        <taxon>Bacillati</taxon>
        <taxon>Bacillota</taxon>
        <taxon>Bacilli</taxon>
        <taxon>Bacillales</taxon>
        <taxon>Bacillaceae</taxon>
        <taxon>Paracerasibacillus</taxon>
    </lineage>
</organism>
<dbReference type="GO" id="GO:0004316">
    <property type="term" value="F:3-oxoacyl-[acyl-carrier-protein] reductase (NADPH) activity"/>
    <property type="evidence" value="ECO:0007669"/>
    <property type="project" value="UniProtKB-EC"/>
</dbReference>
<proteinExistence type="inferred from homology"/>
<comment type="similarity">
    <text evidence="1">Belongs to the short-chain dehydrogenases/reductases (SDR) family.</text>
</comment>
<dbReference type="NCBIfam" id="NF005118">
    <property type="entry name" value="PRK06550.1"/>
    <property type="match status" value="1"/>
</dbReference>
<dbReference type="SUPFAM" id="SSF51735">
    <property type="entry name" value="NAD(P)-binding Rossmann-fold domains"/>
    <property type="match status" value="1"/>
</dbReference>
<keyword evidence="2 3" id="KW-0560">Oxidoreductase</keyword>
<dbReference type="PANTHER" id="PTHR24321:SF8">
    <property type="entry name" value="ESTRADIOL 17-BETA-DEHYDROGENASE 8-RELATED"/>
    <property type="match status" value="1"/>
</dbReference>
<dbReference type="Proteomes" id="UP001275315">
    <property type="component" value="Unassembled WGS sequence"/>
</dbReference>
<evidence type="ECO:0000256" key="1">
    <source>
        <dbReference type="ARBA" id="ARBA00006484"/>
    </source>
</evidence>
<accession>A0ABU5CTQ5</accession>
<evidence type="ECO:0000313" key="4">
    <source>
        <dbReference type="Proteomes" id="UP001275315"/>
    </source>
</evidence>
<dbReference type="RefSeq" id="WP_320380533.1">
    <property type="nucleotide sequence ID" value="NZ_JAWDIQ010000002.1"/>
</dbReference>
<dbReference type="EMBL" id="JAWDIQ010000002">
    <property type="protein sequence ID" value="MDY0409738.1"/>
    <property type="molecule type" value="Genomic_DNA"/>
</dbReference>
<protein>
    <submittedName>
        <fullName evidence="3">3-oxoacyl-ACP reductase</fullName>
        <ecNumber evidence="3">1.1.1.100</ecNumber>
    </submittedName>
</protein>
<evidence type="ECO:0000256" key="2">
    <source>
        <dbReference type="ARBA" id="ARBA00023002"/>
    </source>
</evidence>
<name>A0ABU5CTQ5_9BACI</name>
<dbReference type="InterPro" id="IPR036291">
    <property type="entry name" value="NAD(P)-bd_dom_sf"/>
</dbReference>
<reference evidence="3 4" key="1">
    <citation type="submission" date="2023-10" db="EMBL/GenBank/DDBJ databases">
        <title>Virgibacillus soli CC-YMP-6 genome.</title>
        <authorList>
            <person name="Miliotis G."/>
            <person name="Sengupta P."/>
            <person name="Hameed A."/>
            <person name="Chuvochina M."/>
            <person name="Mcdonagh F."/>
            <person name="Simpson A.C."/>
            <person name="Singh N.K."/>
            <person name="Rekha P.D."/>
            <person name="Raman K."/>
            <person name="Hugenholtz P."/>
            <person name="Venkateswaran K."/>
        </authorList>
    </citation>
    <scope>NUCLEOTIDE SEQUENCE [LARGE SCALE GENOMIC DNA]</scope>
    <source>
        <strain evidence="3 4">CC-YMP-6</strain>
    </source>
</reference>
<dbReference type="Gene3D" id="3.40.50.720">
    <property type="entry name" value="NAD(P)-binding Rossmann-like Domain"/>
    <property type="match status" value="1"/>
</dbReference>
<dbReference type="CDD" id="cd05233">
    <property type="entry name" value="SDR_c"/>
    <property type="match status" value="1"/>
</dbReference>
<keyword evidence="4" id="KW-1185">Reference proteome</keyword>
<dbReference type="PANTHER" id="PTHR24321">
    <property type="entry name" value="DEHYDROGENASES, SHORT CHAIN"/>
    <property type="match status" value="1"/>
</dbReference>
<comment type="caution">
    <text evidence="3">The sequence shown here is derived from an EMBL/GenBank/DDBJ whole genome shotgun (WGS) entry which is preliminary data.</text>
</comment>
<sequence>MIDEKRKVSLLSFFCETTRLEDENEFSKYKGKTVFIAGAASGIGHAQAMAFLENGANVFALDIDEQGLRELAQQYKHRFYYVVGSVADKHIVKEAVAKAITTFSEINILLNTAGILDGYATTLDTDEALWDKVMNTNVKGMYFVTNKVLPHMLEKQNGVIVNIASIAGLVAGGGGAAYTASKHAIIGYTKQLTYDYSRKGIRANAIAPGAIQTPMNQADFAGDGEMAKWVAAETPAGRWAQPREVADLTLFIASEAASYMHGAVLPLDGGWIVK</sequence>
<gene>
    <name evidence="3" type="ORF">RWD45_15635</name>
</gene>
<dbReference type="PRINTS" id="PR00080">
    <property type="entry name" value="SDRFAMILY"/>
</dbReference>
<dbReference type="InterPro" id="IPR002347">
    <property type="entry name" value="SDR_fam"/>
</dbReference>